<dbReference type="InterPro" id="IPR036380">
    <property type="entry name" value="Isochorismatase-like_sf"/>
</dbReference>
<dbReference type="Gene3D" id="3.40.50.850">
    <property type="entry name" value="Isochorismatase-like"/>
    <property type="match status" value="1"/>
</dbReference>
<dbReference type="Pfam" id="PF00857">
    <property type="entry name" value="Isochorismatase"/>
    <property type="match status" value="1"/>
</dbReference>
<evidence type="ECO:0000313" key="3">
    <source>
        <dbReference type="EMBL" id="PRF55051.1"/>
    </source>
</evidence>
<keyword evidence="1 3" id="KW-0378">Hydrolase</keyword>
<dbReference type="EMBL" id="PVGH01000099">
    <property type="protein sequence ID" value="PRF55051.1"/>
    <property type="molecule type" value="Genomic_DNA"/>
</dbReference>
<evidence type="ECO:0000313" key="4">
    <source>
        <dbReference type="Proteomes" id="UP000238982"/>
    </source>
</evidence>
<protein>
    <submittedName>
        <fullName evidence="3">Cysteine hydrolase</fullName>
    </submittedName>
</protein>
<dbReference type="Proteomes" id="UP000238982">
    <property type="component" value="Unassembled WGS sequence"/>
</dbReference>
<evidence type="ECO:0000256" key="1">
    <source>
        <dbReference type="ARBA" id="ARBA00022801"/>
    </source>
</evidence>
<sequence>MNAHHAADVASGSHASASPPPVVPGRTALLVMHYQTDILGLFPSVAPTLLANTRRLCDAARATGVAVYFANLRFSPGYPEVSPLNKNGQGIKQLGLFIDDCTSPELGRRDSEPLIVAHRASVFFGTDLQARLAAQRIDSLIMVGIASTGVMLSSVAYASDADFRLYTVKDCCYDPDEIVHEHLFATAFESRTTVLSLDRTLQLLAEARTQ</sequence>
<gene>
    <name evidence="3" type="ORF">C6Q15_26945</name>
</gene>
<dbReference type="InterPro" id="IPR050272">
    <property type="entry name" value="Isochorismatase-like_hydrls"/>
</dbReference>
<dbReference type="GO" id="GO:0016787">
    <property type="term" value="F:hydrolase activity"/>
    <property type="evidence" value="ECO:0007669"/>
    <property type="project" value="UniProtKB-KW"/>
</dbReference>
<evidence type="ECO:0000259" key="2">
    <source>
        <dbReference type="Pfam" id="PF00857"/>
    </source>
</evidence>
<organism evidence="3 4">
    <name type="scientific">Burkholderia multivorans</name>
    <dbReference type="NCBI Taxonomy" id="87883"/>
    <lineage>
        <taxon>Bacteria</taxon>
        <taxon>Pseudomonadati</taxon>
        <taxon>Pseudomonadota</taxon>
        <taxon>Betaproteobacteria</taxon>
        <taxon>Burkholderiales</taxon>
        <taxon>Burkholderiaceae</taxon>
        <taxon>Burkholderia</taxon>
        <taxon>Burkholderia cepacia complex</taxon>
    </lineage>
</organism>
<reference evidence="3 4" key="1">
    <citation type="submission" date="2018-03" db="EMBL/GenBank/DDBJ databases">
        <authorList>
            <person name="Keele B.F."/>
        </authorList>
    </citation>
    <scope>NUCLEOTIDE SEQUENCE [LARGE SCALE GENOMIC DNA]</scope>
    <source>
        <strain evidence="3 4">AU19729</strain>
    </source>
</reference>
<comment type="caution">
    <text evidence="3">The sequence shown here is derived from an EMBL/GenBank/DDBJ whole genome shotgun (WGS) entry which is preliminary data.</text>
</comment>
<dbReference type="RefSeq" id="WP_105797170.1">
    <property type="nucleotide sequence ID" value="NZ_JAGSWF010000066.1"/>
</dbReference>
<accession>A0A2S9MC89</accession>
<feature type="domain" description="Isochorismatase-like" evidence="2">
    <location>
        <begin position="27"/>
        <end position="196"/>
    </location>
</feature>
<dbReference type="PANTHER" id="PTHR43540:SF1">
    <property type="entry name" value="ISOCHORISMATASE HYDROLASE"/>
    <property type="match status" value="1"/>
</dbReference>
<dbReference type="SUPFAM" id="SSF52499">
    <property type="entry name" value="Isochorismatase-like hydrolases"/>
    <property type="match status" value="1"/>
</dbReference>
<name>A0A2S9MC89_9BURK</name>
<dbReference type="PANTHER" id="PTHR43540">
    <property type="entry name" value="PEROXYUREIDOACRYLATE/UREIDOACRYLATE AMIDOHYDROLASE-RELATED"/>
    <property type="match status" value="1"/>
</dbReference>
<dbReference type="InterPro" id="IPR000868">
    <property type="entry name" value="Isochorismatase-like_dom"/>
</dbReference>
<dbReference type="CDD" id="cd00431">
    <property type="entry name" value="cysteine_hydrolases"/>
    <property type="match status" value="1"/>
</dbReference>
<dbReference type="AlphaFoldDB" id="A0A2S9MC89"/>
<proteinExistence type="predicted"/>